<name>A0A0Z8CHR3_STRSU</name>
<proteinExistence type="predicted"/>
<protein>
    <submittedName>
        <fullName evidence="1">Phage protein</fullName>
    </submittedName>
</protein>
<accession>A0A0Z8CHR3</accession>
<evidence type="ECO:0000313" key="1">
    <source>
        <dbReference type="EMBL" id="CYU25598.1"/>
    </source>
</evidence>
<evidence type="ECO:0000313" key="2">
    <source>
        <dbReference type="Proteomes" id="UP000072530"/>
    </source>
</evidence>
<reference evidence="1 2" key="1">
    <citation type="submission" date="2016-02" db="EMBL/GenBank/DDBJ databases">
        <authorList>
            <consortium name="Pathogen Informatics"/>
        </authorList>
    </citation>
    <scope>NUCLEOTIDE SEQUENCE [LARGE SCALE GENOMIC DNA]</scope>
    <source>
        <strain evidence="1 2">LSS31</strain>
    </source>
</reference>
<organism evidence="1 2">
    <name type="scientific">Streptococcus suis</name>
    <dbReference type="NCBI Taxonomy" id="1307"/>
    <lineage>
        <taxon>Bacteria</taxon>
        <taxon>Bacillati</taxon>
        <taxon>Bacillota</taxon>
        <taxon>Bacilli</taxon>
        <taxon>Lactobacillales</taxon>
        <taxon>Streptococcaceae</taxon>
        <taxon>Streptococcus</taxon>
    </lineage>
</organism>
<dbReference type="Proteomes" id="UP000072530">
    <property type="component" value="Unassembled WGS sequence"/>
</dbReference>
<dbReference type="AlphaFoldDB" id="A0A0Z8CHR3"/>
<dbReference type="EMBL" id="FIGG01000001">
    <property type="protein sequence ID" value="CYU25598.1"/>
    <property type="molecule type" value="Genomic_DNA"/>
</dbReference>
<sequence>MMKILSIDPSSNRIETSTTGVVLLDNAGLVSYWIVAFGARNFSRWFREVGRDLEYDVAIVEEYQVRDNDYSRDNSVAETVEAVQACFPNVELVRNAGYVSDIPDQLLRELGLWTFDKSHHQDVRAAARLALFWAQRKDIEEVIQDIGNRITQMAS</sequence>
<gene>
    <name evidence="1" type="ORF">ERS132393_00039</name>
</gene>